<dbReference type="EMBL" id="CYKH01000042">
    <property type="protein sequence ID" value="CUI11038.1"/>
    <property type="molecule type" value="Genomic_DNA"/>
</dbReference>
<sequence length="196" mass="21869">MVAFAELPKGEQGAIKKAFEVLATQNGPDPVVSEVALPHLCRVMNLCVNEEDLYQICISLGRGSSEGGRTPHTSAAPHILPPTEFTFDAIRRVYDTYAPKQSEHVRMYFQLFNLLDVNEIGRISQADLRHCMCSTGDRLTDDEFHHLLYANDLLHKPEITVFEFVRLLLRVPVAHCRPEPIVPAPVAPATTPTIVN</sequence>
<proteinExistence type="predicted"/>
<accession>A0A0S4KH26</accession>
<evidence type="ECO:0000313" key="1">
    <source>
        <dbReference type="EMBL" id="CUI11038.1"/>
    </source>
</evidence>
<reference evidence="2" key="1">
    <citation type="submission" date="2015-09" db="EMBL/GenBank/DDBJ databases">
        <authorList>
            <consortium name="Pathogen Informatics"/>
        </authorList>
    </citation>
    <scope>NUCLEOTIDE SEQUENCE [LARGE SCALE GENOMIC DNA]</scope>
    <source>
        <strain evidence="2">Lake Konstanz</strain>
    </source>
</reference>
<protein>
    <recommendedName>
        <fullName evidence="3">Calmodulin</fullName>
    </recommendedName>
</protein>
<name>A0A0S4KH26_BODSA</name>
<dbReference type="InterPro" id="IPR011992">
    <property type="entry name" value="EF-hand-dom_pair"/>
</dbReference>
<gene>
    <name evidence="1" type="ORF">BSAL_50460</name>
</gene>
<keyword evidence="2" id="KW-1185">Reference proteome</keyword>
<dbReference type="VEuPathDB" id="TriTrypDB:BSAL_50460"/>
<dbReference type="AlphaFoldDB" id="A0A0S4KH26"/>
<dbReference type="SUPFAM" id="SSF47473">
    <property type="entry name" value="EF-hand"/>
    <property type="match status" value="1"/>
</dbReference>
<dbReference type="Gene3D" id="1.10.238.10">
    <property type="entry name" value="EF-hand"/>
    <property type="match status" value="1"/>
</dbReference>
<evidence type="ECO:0008006" key="3">
    <source>
        <dbReference type="Google" id="ProtNLM"/>
    </source>
</evidence>
<organism evidence="1 2">
    <name type="scientific">Bodo saltans</name>
    <name type="common">Flagellated protozoan</name>
    <dbReference type="NCBI Taxonomy" id="75058"/>
    <lineage>
        <taxon>Eukaryota</taxon>
        <taxon>Discoba</taxon>
        <taxon>Euglenozoa</taxon>
        <taxon>Kinetoplastea</taxon>
        <taxon>Metakinetoplastina</taxon>
        <taxon>Eubodonida</taxon>
        <taxon>Bodonidae</taxon>
        <taxon>Bodo</taxon>
    </lineage>
</organism>
<evidence type="ECO:0000313" key="2">
    <source>
        <dbReference type="Proteomes" id="UP000051952"/>
    </source>
</evidence>
<dbReference type="Proteomes" id="UP000051952">
    <property type="component" value="Unassembled WGS sequence"/>
</dbReference>